<dbReference type="Proteomes" id="UP000183639">
    <property type="component" value="Unassembled WGS sequence"/>
</dbReference>
<sequence length="207" mass="24349">MGWGGARDGAGRKKQEINKKMRGFRLTDEEWAFMKVALDKYRQGEKMNANGSPIAPPSQGKEVVKEYGVFEACLLAHLEDLYSQDYKWLLEYKKYLKDESYDKYTEDEIELQREVIYLQIITLSSHLQKLSFSDDVKRSFSSLDIAFLHSLNIDSNRNTNVQVKTWKAPDNIDYQTMNLKLLKTYQARCSLQEEIQILKKELHQYDW</sequence>
<proteinExistence type="predicted"/>
<evidence type="ECO:0000313" key="1">
    <source>
        <dbReference type="EMBL" id="SFI32527.1"/>
    </source>
</evidence>
<organism evidence="1 2">
    <name type="scientific">Selenomonas ruminantium</name>
    <dbReference type="NCBI Taxonomy" id="971"/>
    <lineage>
        <taxon>Bacteria</taxon>
        <taxon>Bacillati</taxon>
        <taxon>Bacillota</taxon>
        <taxon>Negativicutes</taxon>
        <taxon>Selenomonadales</taxon>
        <taxon>Selenomonadaceae</taxon>
        <taxon>Selenomonas</taxon>
    </lineage>
</organism>
<name>A0A1I3HAE3_SELRU</name>
<evidence type="ECO:0000313" key="2">
    <source>
        <dbReference type="Proteomes" id="UP000183639"/>
    </source>
</evidence>
<accession>A0A1I3HAE3</accession>
<gene>
    <name evidence="1" type="ORF">SAMN04487861_12841</name>
</gene>
<dbReference type="AlphaFoldDB" id="A0A1I3HAE3"/>
<protein>
    <submittedName>
        <fullName evidence="1">Uncharacterized protein</fullName>
    </submittedName>
</protein>
<reference evidence="1 2" key="1">
    <citation type="submission" date="2016-10" db="EMBL/GenBank/DDBJ databases">
        <authorList>
            <person name="de Groot N.N."/>
        </authorList>
    </citation>
    <scope>NUCLEOTIDE SEQUENCE [LARGE SCALE GENOMIC DNA]</scope>
    <source>
        <strain evidence="1 2">Z108</strain>
    </source>
</reference>
<dbReference type="RefSeq" id="WP_075445524.1">
    <property type="nucleotide sequence ID" value="NZ_FOQK01000028.1"/>
</dbReference>
<dbReference type="EMBL" id="FOQK01000028">
    <property type="protein sequence ID" value="SFI32527.1"/>
    <property type="molecule type" value="Genomic_DNA"/>
</dbReference>